<accession>A0A0E9U8D6</accession>
<sequence>MVLYMPVLATYPDAACCN</sequence>
<protein>
    <submittedName>
        <fullName evidence="1">Uncharacterized protein</fullName>
    </submittedName>
</protein>
<dbReference type="AlphaFoldDB" id="A0A0E9U8D6"/>
<reference evidence="1" key="2">
    <citation type="journal article" date="2015" name="Fish Shellfish Immunol.">
        <title>Early steps in the European eel (Anguilla anguilla)-Vibrio vulnificus interaction in the gills: Role of the RtxA13 toxin.</title>
        <authorList>
            <person name="Callol A."/>
            <person name="Pajuelo D."/>
            <person name="Ebbesson L."/>
            <person name="Teles M."/>
            <person name="MacKenzie S."/>
            <person name="Amaro C."/>
        </authorList>
    </citation>
    <scope>NUCLEOTIDE SEQUENCE</scope>
</reference>
<organism evidence="1">
    <name type="scientific">Anguilla anguilla</name>
    <name type="common">European freshwater eel</name>
    <name type="synonym">Muraena anguilla</name>
    <dbReference type="NCBI Taxonomy" id="7936"/>
    <lineage>
        <taxon>Eukaryota</taxon>
        <taxon>Metazoa</taxon>
        <taxon>Chordata</taxon>
        <taxon>Craniata</taxon>
        <taxon>Vertebrata</taxon>
        <taxon>Euteleostomi</taxon>
        <taxon>Actinopterygii</taxon>
        <taxon>Neopterygii</taxon>
        <taxon>Teleostei</taxon>
        <taxon>Anguilliformes</taxon>
        <taxon>Anguillidae</taxon>
        <taxon>Anguilla</taxon>
    </lineage>
</organism>
<dbReference type="EMBL" id="GBXM01046398">
    <property type="protein sequence ID" value="JAH62179.1"/>
    <property type="molecule type" value="Transcribed_RNA"/>
</dbReference>
<name>A0A0E9U8D6_ANGAN</name>
<proteinExistence type="predicted"/>
<reference evidence="1" key="1">
    <citation type="submission" date="2014-11" db="EMBL/GenBank/DDBJ databases">
        <authorList>
            <person name="Amaro Gonzalez C."/>
        </authorList>
    </citation>
    <scope>NUCLEOTIDE SEQUENCE</scope>
</reference>
<evidence type="ECO:0000313" key="1">
    <source>
        <dbReference type="EMBL" id="JAH62179.1"/>
    </source>
</evidence>